<dbReference type="GO" id="GO:0019464">
    <property type="term" value="P:glycine decarboxylation via glycine cleavage system"/>
    <property type="evidence" value="ECO:0007669"/>
    <property type="project" value="UniProtKB-UniRule"/>
</dbReference>
<dbReference type="InterPro" id="IPR017453">
    <property type="entry name" value="GCV_H_sub"/>
</dbReference>
<dbReference type="GO" id="GO:0009249">
    <property type="term" value="P:protein lipoylation"/>
    <property type="evidence" value="ECO:0007669"/>
    <property type="project" value="TreeGrafter"/>
</dbReference>
<dbReference type="GO" id="GO:0005960">
    <property type="term" value="C:glycine cleavage complex"/>
    <property type="evidence" value="ECO:0007669"/>
    <property type="project" value="InterPro"/>
</dbReference>
<dbReference type="HAMAP" id="MF_00272">
    <property type="entry name" value="GcvH"/>
    <property type="match status" value="1"/>
</dbReference>
<evidence type="ECO:0000259" key="5">
    <source>
        <dbReference type="PROSITE" id="PS50968"/>
    </source>
</evidence>
<evidence type="ECO:0000256" key="3">
    <source>
        <dbReference type="HAMAP-Rule" id="MF_00272"/>
    </source>
</evidence>
<gene>
    <name evidence="3 6" type="primary">gcvH</name>
    <name evidence="6" type="ORF">EHO60_04160</name>
</gene>
<accession>A0A4R9GFY1</accession>
<dbReference type="SUPFAM" id="SSF51230">
    <property type="entry name" value="Single hybrid motif"/>
    <property type="match status" value="1"/>
</dbReference>
<protein>
    <recommendedName>
        <fullName evidence="3">Glycine cleavage system H protein</fullName>
    </recommendedName>
</protein>
<dbReference type="RefSeq" id="WP_135766913.1">
    <property type="nucleotide sequence ID" value="NZ_RQET01000004.1"/>
</dbReference>
<keyword evidence="7" id="KW-1185">Reference proteome</keyword>
<evidence type="ECO:0000256" key="1">
    <source>
        <dbReference type="ARBA" id="ARBA00009249"/>
    </source>
</evidence>
<dbReference type="GO" id="GO:0005829">
    <property type="term" value="C:cytosol"/>
    <property type="evidence" value="ECO:0007669"/>
    <property type="project" value="TreeGrafter"/>
</dbReference>
<comment type="function">
    <text evidence="3">The glycine cleavage system catalyzes the degradation of glycine. The H protein shuttles the methylamine group of glycine from the P protein to the T protein.</text>
</comment>
<dbReference type="InterPro" id="IPR002930">
    <property type="entry name" value="GCV_H"/>
</dbReference>
<dbReference type="Gene3D" id="2.40.50.100">
    <property type="match status" value="1"/>
</dbReference>
<keyword evidence="2 3" id="KW-0450">Lipoyl</keyword>
<organism evidence="6 7">
    <name type="scientific">Leptospira fletcheri</name>
    <dbReference type="NCBI Taxonomy" id="2484981"/>
    <lineage>
        <taxon>Bacteria</taxon>
        <taxon>Pseudomonadati</taxon>
        <taxon>Spirochaetota</taxon>
        <taxon>Spirochaetia</taxon>
        <taxon>Leptospirales</taxon>
        <taxon>Leptospiraceae</taxon>
        <taxon>Leptospira</taxon>
    </lineage>
</organism>
<evidence type="ECO:0000313" key="6">
    <source>
        <dbReference type="EMBL" id="TGK11507.1"/>
    </source>
</evidence>
<dbReference type="AlphaFoldDB" id="A0A4R9GFY1"/>
<evidence type="ECO:0000313" key="7">
    <source>
        <dbReference type="Proteomes" id="UP000298458"/>
    </source>
</evidence>
<dbReference type="InterPro" id="IPR011053">
    <property type="entry name" value="Single_hybrid_motif"/>
</dbReference>
<name>A0A4R9GFY1_9LEPT</name>
<dbReference type="NCBIfam" id="TIGR00527">
    <property type="entry name" value="gcvH"/>
    <property type="match status" value="1"/>
</dbReference>
<comment type="subunit">
    <text evidence="3">The glycine cleavage system is composed of four proteins: P, T, L and H.</text>
</comment>
<comment type="similarity">
    <text evidence="1 3">Belongs to the GcvH family.</text>
</comment>
<dbReference type="PANTHER" id="PTHR11715">
    <property type="entry name" value="GLYCINE CLEAVAGE SYSTEM H PROTEIN"/>
    <property type="match status" value="1"/>
</dbReference>
<feature type="domain" description="Lipoyl-binding" evidence="5">
    <location>
        <begin position="25"/>
        <end position="106"/>
    </location>
</feature>
<evidence type="ECO:0000256" key="2">
    <source>
        <dbReference type="ARBA" id="ARBA00022823"/>
    </source>
</evidence>
<dbReference type="InterPro" id="IPR003016">
    <property type="entry name" value="2-oxoA_DH_lipoyl-BS"/>
</dbReference>
<dbReference type="NCBIfam" id="NF002270">
    <property type="entry name" value="PRK01202.1"/>
    <property type="match status" value="1"/>
</dbReference>
<comment type="caution">
    <text evidence="6">The sequence shown here is derived from an EMBL/GenBank/DDBJ whole genome shotgun (WGS) entry which is preliminary data.</text>
</comment>
<dbReference type="CDD" id="cd06848">
    <property type="entry name" value="GCS_H"/>
    <property type="match status" value="1"/>
</dbReference>
<dbReference type="EMBL" id="RQET01000004">
    <property type="protein sequence ID" value="TGK11507.1"/>
    <property type="molecule type" value="Genomic_DNA"/>
</dbReference>
<dbReference type="InterPro" id="IPR000089">
    <property type="entry name" value="Biotin_lipoyl"/>
</dbReference>
<sequence>MAITNPPPGYKFTEKHEWVKVEGDTALIGISDYAQAALGDIVYVDLPKPGKTIKQFDSFGTIESVKAAEDLYAPISGEVSQTNSALATNPAQVNSDPFGAWMIRINGINPAELEKLLAPEAYREYVSKLD</sequence>
<proteinExistence type="inferred from homology"/>
<dbReference type="PANTHER" id="PTHR11715:SF3">
    <property type="entry name" value="GLYCINE CLEAVAGE SYSTEM H PROTEIN-RELATED"/>
    <property type="match status" value="1"/>
</dbReference>
<dbReference type="PROSITE" id="PS50968">
    <property type="entry name" value="BIOTINYL_LIPOYL"/>
    <property type="match status" value="1"/>
</dbReference>
<dbReference type="PROSITE" id="PS00189">
    <property type="entry name" value="LIPOYL"/>
    <property type="match status" value="1"/>
</dbReference>
<dbReference type="Pfam" id="PF01597">
    <property type="entry name" value="GCV_H"/>
    <property type="match status" value="1"/>
</dbReference>
<dbReference type="OrthoDB" id="9796712at2"/>
<dbReference type="InterPro" id="IPR033753">
    <property type="entry name" value="GCV_H/Fam206"/>
</dbReference>
<feature type="modified residue" description="N6-lipoyllysine" evidence="3 4">
    <location>
        <position position="66"/>
    </location>
</feature>
<evidence type="ECO:0000256" key="4">
    <source>
        <dbReference type="PIRSR" id="PIRSR617453-50"/>
    </source>
</evidence>
<dbReference type="Proteomes" id="UP000298458">
    <property type="component" value="Unassembled WGS sequence"/>
</dbReference>
<comment type="cofactor">
    <cofactor evidence="3">
        <name>(R)-lipoate</name>
        <dbReference type="ChEBI" id="CHEBI:83088"/>
    </cofactor>
    <text evidence="3">Binds 1 lipoyl cofactor covalently.</text>
</comment>
<reference evidence="6" key="1">
    <citation type="journal article" date="2019" name="PLoS Negl. Trop. Dis.">
        <title>Revisiting the worldwide diversity of Leptospira species in the environment.</title>
        <authorList>
            <person name="Vincent A.T."/>
            <person name="Schiettekatte O."/>
            <person name="Bourhy P."/>
            <person name="Veyrier F.J."/>
            <person name="Picardeau M."/>
        </authorList>
    </citation>
    <scope>NUCLEOTIDE SEQUENCE [LARGE SCALE GENOMIC DNA]</scope>
    <source>
        <strain evidence="6">SSW15</strain>
    </source>
</reference>